<evidence type="ECO:0000256" key="3">
    <source>
        <dbReference type="ARBA" id="ARBA00022771"/>
    </source>
</evidence>
<evidence type="ECO:0000313" key="8">
    <source>
        <dbReference type="EMBL" id="EEC50871.1"/>
    </source>
</evidence>
<dbReference type="PANTHER" id="PTHR45893">
    <property type="entry name" value="POLYCOMB GROUP RING FINGER PROTEIN"/>
    <property type="match status" value="1"/>
</dbReference>
<reference evidence="8 9" key="1">
    <citation type="journal article" date="2008" name="Nature">
        <title>The Phaeodactylum genome reveals the evolutionary history of diatom genomes.</title>
        <authorList>
            <person name="Bowler C."/>
            <person name="Allen A.E."/>
            <person name="Badger J.H."/>
            <person name="Grimwood J."/>
            <person name="Jabbari K."/>
            <person name="Kuo A."/>
            <person name="Maheswari U."/>
            <person name="Martens C."/>
            <person name="Maumus F."/>
            <person name="Otillar R.P."/>
            <person name="Rayko E."/>
            <person name="Salamov A."/>
            <person name="Vandepoele K."/>
            <person name="Beszteri B."/>
            <person name="Gruber A."/>
            <person name="Heijde M."/>
            <person name="Katinka M."/>
            <person name="Mock T."/>
            <person name="Valentin K."/>
            <person name="Verret F."/>
            <person name="Berges J.A."/>
            <person name="Brownlee C."/>
            <person name="Cadoret J.P."/>
            <person name="Chiovitti A."/>
            <person name="Choi C.J."/>
            <person name="Coesel S."/>
            <person name="De Martino A."/>
            <person name="Detter J.C."/>
            <person name="Durkin C."/>
            <person name="Falciatore A."/>
            <person name="Fournet J."/>
            <person name="Haruta M."/>
            <person name="Huysman M.J."/>
            <person name="Jenkins B.D."/>
            <person name="Jiroutova K."/>
            <person name="Jorgensen R.E."/>
            <person name="Joubert Y."/>
            <person name="Kaplan A."/>
            <person name="Kroger N."/>
            <person name="Kroth P.G."/>
            <person name="La Roche J."/>
            <person name="Lindquist E."/>
            <person name="Lommer M."/>
            <person name="Martin-Jezequel V."/>
            <person name="Lopez P.J."/>
            <person name="Lucas S."/>
            <person name="Mangogna M."/>
            <person name="McGinnis K."/>
            <person name="Medlin L.K."/>
            <person name="Montsant A."/>
            <person name="Oudot-Le Secq M.P."/>
            <person name="Napoli C."/>
            <person name="Obornik M."/>
            <person name="Parker M.S."/>
            <person name="Petit J.L."/>
            <person name="Porcel B.M."/>
            <person name="Poulsen N."/>
            <person name="Robison M."/>
            <person name="Rychlewski L."/>
            <person name="Rynearson T.A."/>
            <person name="Schmutz J."/>
            <person name="Shapiro H."/>
            <person name="Siaut M."/>
            <person name="Stanley M."/>
            <person name="Sussman M.R."/>
            <person name="Taylor A.R."/>
            <person name="Vardi A."/>
            <person name="von Dassow P."/>
            <person name="Vyverman W."/>
            <person name="Willis A."/>
            <person name="Wyrwicz L.S."/>
            <person name="Rokhsar D.S."/>
            <person name="Weissenbach J."/>
            <person name="Armbrust E.V."/>
            <person name="Green B.R."/>
            <person name="Van de Peer Y."/>
            <person name="Grigoriev I.V."/>
        </authorList>
    </citation>
    <scope>NUCLEOTIDE SEQUENCE [LARGE SCALE GENOMIC DNA]</scope>
    <source>
        <strain evidence="8 9">CCAP 1055/1</strain>
    </source>
</reference>
<gene>
    <name evidence="8" type="ORF">PHATRDRAFT_54121</name>
</gene>
<organism evidence="8 9">
    <name type="scientific">Phaeodactylum tricornutum (strain CCAP 1055/1)</name>
    <dbReference type="NCBI Taxonomy" id="556484"/>
    <lineage>
        <taxon>Eukaryota</taxon>
        <taxon>Sar</taxon>
        <taxon>Stramenopiles</taxon>
        <taxon>Ochrophyta</taxon>
        <taxon>Bacillariophyta</taxon>
        <taxon>Bacillariophyceae</taxon>
        <taxon>Bacillariophycidae</taxon>
        <taxon>Naviculales</taxon>
        <taxon>Phaeodactylaceae</taxon>
        <taxon>Phaeodactylum</taxon>
    </lineage>
</organism>
<dbReference type="GO" id="GO:0005634">
    <property type="term" value="C:nucleus"/>
    <property type="evidence" value="ECO:0007669"/>
    <property type="project" value="UniProtKB-SubCell"/>
</dbReference>
<feature type="compositionally biased region" description="Basic and acidic residues" evidence="6">
    <location>
        <begin position="9"/>
        <end position="22"/>
    </location>
</feature>
<evidence type="ECO:0000259" key="7">
    <source>
        <dbReference type="Pfam" id="PF00097"/>
    </source>
</evidence>
<evidence type="ECO:0000256" key="6">
    <source>
        <dbReference type="SAM" id="MobiDB-lite"/>
    </source>
</evidence>
<evidence type="ECO:0000313" key="9">
    <source>
        <dbReference type="Proteomes" id="UP000000759"/>
    </source>
</evidence>
<dbReference type="Pfam" id="PF00097">
    <property type="entry name" value="zf-C3HC4"/>
    <property type="match status" value="1"/>
</dbReference>
<dbReference type="GO" id="GO:0008270">
    <property type="term" value="F:zinc ion binding"/>
    <property type="evidence" value="ECO:0007669"/>
    <property type="project" value="UniProtKB-KW"/>
</dbReference>
<keyword evidence="3" id="KW-0863">Zinc-finger</keyword>
<keyword evidence="4" id="KW-0862">Zinc</keyword>
<evidence type="ECO:0000256" key="5">
    <source>
        <dbReference type="ARBA" id="ARBA00023242"/>
    </source>
</evidence>
<dbReference type="OMA" id="HYRIFDI"/>
<feature type="compositionally biased region" description="Polar residues" evidence="6">
    <location>
        <begin position="116"/>
        <end position="126"/>
    </location>
</feature>
<dbReference type="InParanoid" id="B7FSX5"/>
<dbReference type="RefSeq" id="XP_002178057.1">
    <property type="nucleotide sequence ID" value="XM_002178021.1"/>
</dbReference>
<keyword evidence="5" id="KW-0539">Nucleus</keyword>
<sequence length="411" mass="47225">MQSSEDEDERSHDTAARVESGSRRRRSLTGRFTESGCIVPNKPPRQNDDGHYIRPQGRTPFNMDWDHVKGLWTPTEDANSFSSEDEDEYGDEDSSHDHDSVATTELEGGSFFKKQNPGSKHTASSDSSDDEEGYFHPNSDYQEPDRLDELTLFELHRRPRPLLTGRIQRSLKALNAEFRCAICLDYIRSTRTVVECLHRFCEGWYLPDTVLKDHCVWAGMSAPYAVPSKRSLAADPDFDRIVNSILGDHVFAEDQDGEEEEDSKPAAVEKSTLQQAIHRKRSERALQTDDSREEQKDEAPRQITKSCSHSIVGLELIRARGETRVDSLELPFLRLSGEATIALLHEFLKQKLEKVDEIFEIVSTRGQVILQEEWSLETVSKTRSLHKRPDRDYLKLYFRLKAKRIRRSEED</sequence>
<keyword evidence="2" id="KW-0479">Metal-binding</keyword>
<feature type="compositionally biased region" description="Acidic residues" evidence="6">
    <location>
        <begin position="83"/>
        <end position="92"/>
    </location>
</feature>
<dbReference type="InterPro" id="IPR018957">
    <property type="entry name" value="Znf_C3HC4_RING-type"/>
</dbReference>
<feature type="region of interest" description="Disordered" evidence="6">
    <location>
        <begin position="1"/>
        <end position="143"/>
    </location>
</feature>
<dbReference type="STRING" id="556484.B7FSX5"/>
<dbReference type="HOGENOM" id="CLU_669914_0_0_1"/>
<proteinExistence type="predicted"/>
<dbReference type="GeneID" id="7197345"/>
<dbReference type="Gene3D" id="3.10.20.90">
    <property type="entry name" value="Phosphatidylinositol 3-kinase Catalytic Subunit, Chain A, domain 1"/>
    <property type="match status" value="1"/>
</dbReference>
<dbReference type="Proteomes" id="UP000000759">
    <property type="component" value="Chromosome 2"/>
</dbReference>
<name>B7FSX5_PHATC</name>
<keyword evidence="9" id="KW-1185">Reference proteome</keyword>
<dbReference type="InterPro" id="IPR013083">
    <property type="entry name" value="Znf_RING/FYVE/PHD"/>
</dbReference>
<feature type="region of interest" description="Disordered" evidence="6">
    <location>
        <begin position="254"/>
        <end position="304"/>
    </location>
</feature>
<dbReference type="SUPFAM" id="SSF57850">
    <property type="entry name" value="RING/U-box"/>
    <property type="match status" value="1"/>
</dbReference>
<accession>B7FSX5</accession>
<feature type="compositionally biased region" description="Basic and acidic residues" evidence="6">
    <location>
        <begin position="283"/>
        <end position="300"/>
    </location>
</feature>
<dbReference type="PaxDb" id="2850-Phatr54121"/>
<dbReference type="eggNOG" id="KOG0311">
    <property type="taxonomic scope" value="Eukaryota"/>
</dbReference>
<feature type="domain" description="Zinc finger C3HC4 RING-type" evidence="7">
    <location>
        <begin position="180"/>
        <end position="202"/>
    </location>
</feature>
<evidence type="ECO:0000256" key="2">
    <source>
        <dbReference type="ARBA" id="ARBA00022723"/>
    </source>
</evidence>
<evidence type="ECO:0000256" key="1">
    <source>
        <dbReference type="ARBA" id="ARBA00004123"/>
    </source>
</evidence>
<protein>
    <submittedName>
        <fullName evidence="8">Sex comb extra</fullName>
    </submittedName>
</protein>
<dbReference type="OrthoDB" id="337575at2759"/>
<reference evidence="9" key="2">
    <citation type="submission" date="2008-08" db="EMBL/GenBank/DDBJ databases">
        <authorList>
            <consortium name="Diatom Consortium"/>
            <person name="Grigoriev I."/>
            <person name="Grimwood J."/>
            <person name="Kuo A."/>
            <person name="Otillar R.P."/>
            <person name="Salamov A."/>
            <person name="Detter J.C."/>
            <person name="Lindquist E."/>
            <person name="Shapiro H."/>
            <person name="Lucas S."/>
            <person name="Glavina del Rio T."/>
            <person name="Pitluck S."/>
            <person name="Rokhsar D."/>
            <person name="Bowler C."/>
        </authorList>
    </citation>
    <scope>GENOME REANNOTATION</scope>
    <source>
        <strain evidence="9">CCAP 1055/1</strain>
    </source>
</reference>
<evidence type="ECO:0000256" key="4">
    <source>
        <dbReference type="ARBA" id="ARBA00022833"/>
    </source>
</evidence>
<dbReference type="Gene3D" id="3.30.40.10">
    <property type="entry name" value="Zinc/RING finger domain, C3HC4 (zinc finger)"/>
    <property type="match status" value="1"/>
</dbReference>
<dbReference type="InterPro" id="IPR051507">
    <property type="entry name" value="PcG_RING_finger"/>
</dbReference>
<dbReference type="EMBL" id="CM000606">
    <property type="protein sequence ID" value="EEC50871.1"/>
    <property type="molecule type" value="Genomic_DNA"/>
</dbReference>
<dbReference type="KEGG" id="pti:PHATRDRAFT_54121"/>
<comment type="subcellular location">
    <subcellularLocation>
        <location evidence="1">Nucleus</location>
    </subcellularLocation>
</comment>
<dbReference type="AlphaFoldDB" id="B7FSX5"/>